<keyword evidence="6" id="KW-1185">Reference proteome</keyword>
<evidence type="ECO:0000313" key="5">
    <source>
        <dbReference type="EMBL" id="ONH21880.1"/>
    </source>
</evidence>
<evidence type="ECO:0000259" key="4">
    <source>
        <dbReference type="PROSITE" id="PS50043"/>
    </source>
</evidence>
<dbReference type="InterPro" id="IPR016032">
    <property type="entry name" value="Sig_transdc_resp-reg_C-effctor"/>
</dbReference>
<evidence type="ECO:0000313" key="6">
    <source>
        <dbReference type="Proteomes" id="UP000188929"/>
    </source>
</evidence>
<dbReference type="InterPro" id="IPR000792">
    <property type="entry name" value="Tscrpt_reg_LuxR_C"/>
</dbReference>
<keyword evidence="3" id="KW-0804">Transcription</keyword>
<name>A0A1V2HZN6_9ACTN</name>
<reference evidence="6" key="1">
    <citation type="submission" date="2016-10" db="EMBL/GenBank/DDBJ databases">
        <title>Frankia sp. NRRL B-16386 Genome sequencing.</title>
        <authorList>
            <person name="Ghodhbane-Gtari F."/>
            <person name="Swanson E."/>
            <person name="Gueddou A."/>
            <person name="Hezbri K."/>
            <person name="Ktari K."/>
            <person name="Nouioui I."/>
            <person name="Morris K."/>
            <person name="Simpson S."/>
            <person name="Abebe-Akele F."/>
            <person name="Thomas K."/>
            <person name="Gtari M."/>
            <person name="Tisa L.S."/>
        </authorList>
    </citation>
    <scope>NUCLEOTIDE SEQUENCE [LARGE SCALE GENOMIC DNA]</scope>
    <source>
        <strain evidence="6">NRRL B-16386</strain>
    </source>
</reference>
<dbReference type="PANTHER" id="PTHR44688">
    <property type="entry name" value="DNA-BINDING TRANSCRIPTIONAL ACTIVATOR DEVR_DOSR"/>
    <property type="match status" value="1"/>
</dbReference>
<dbReference type="SUPFAM" id="SSF46894">
    <property type="entry name" value="C-terminal effector domain of the bipartite response regulators"/>
    <property type="match status" value="1"/>
</dbReference>
<keyword evidence="2" id="KW-0238">DNA-binding</keyword>
<evidence type="ECO:0000256" key="3">
    <source>
        <dbReference type="ARBA" id="ARBA00023163"/>
    </source>
</evidence>
<dbReference type="PANTHER" id="PTHR44688:SF16">
    <property type="entry name" value="DNA-BINDING TRANSCRIPTIONAL ACTIVATOR DEVR_DOSR"/>
    <property type="match status" value="1"/>
</dbReference>
<feature type="domain" description="HTH luxR-type" evidence="4">
    <location>
        <begin position="22"/>
        <end position="87"/>
    </location>
</feature>
<evidence type="ECO:0000256" key="2">
    <source>
        <dbReference type="ARBA" id="ARBA00023125"/>
    </source>
</evidence>
<dbReference type="Gene3D" id="1.10.10.10">
    <property type="entry name" value="Winged helix-like DNA-binding domain superfamily/Winged helix DNA-binding domain"/>
    <property type="match status" value="1"/>
</dbReference>
<dbReference type="PRINTS" id="PR00038">
    <property type="entry name" value="HTHLUXR"/>
</dbReference>
<dbReference type="PROSITE" id="PS50043">
    <property type="entry name" value="HTH_LUXR_2"/>
    <property type="match status" value="1"/>
</dbReference>
<dbReference type="InterPro" id="IPR036388">
    <property type="entry name" value="WH-like_DNA-bd_sf"/>
</dbReference>
<accession>A0A1V2HZN6</accession>
<dbReference type="GO" id="GO:0003677">
    <property type="term" value="F:DNA binding"/>
    <property type="evidence" value="ECO:0007669"/>
    <property type="project" value="UniProtKB-KW"/>
</dbReference>
<evidence type="ECO:0000256" key="1">
    <source>
        <dbReference type="ARBA" id="ARBA00023015"/>
    </source>
</evidence>
<dbReference type="AlphaFoldDB" id="A0A1V2HZN6"/>
<proteinExistence type="predicted"/>
<dbReference type="Proteomes" id="UP000188929">
    <property type="component" value="Unassembled WGS sequence"/>
</dbReference>
<dbReference type="GO" id="GO:0006355">
    <property type="term" value="P:regulation of DNA-templated transcription"/>
    <property type="evidence" value="ECO:0007669"/>
    <property type="project" value="InterPro"/>
</dbReference>
<dbReference type="Pfam" id="PF00196">
    <property type="entry name" value="GerE"/>
    <property type="match status" value="1"/>
</dbReference>
<comment type="caution">
    <text evidence="5">The sequence shown here is derived from an EMBL/GenBank/DDBJ whole genome shotgun (WGS) entry which is preliminary data.</text>
</comment>
<dbReference type="SMART" id="SM00421">
    <property type="entry name" value="HTH_LUXR"/>
    <property type="match status" value="1"/>
</dbReference>
<dbReference type="OrthoDB" id="9815744at2"/>
<dbReference type="CDD" id="cd06170">
    <property type="entry name" value="LuxR_C_like"/>
    <property type="match status" value="1"/>
</dbReference>
<sequence length="103" mass="10891">MGGVGCRSGCHRADRDIGVDPADVPEATLTARERQVVRMVATGLSNPEIAERLVLSASTVRTHPNRTMTKLALSSRAQVVVYAYETGLVVPSRYSVGPGAAPD</sequence>
<organism evidence="5 6">
    <name type="scientific">Pseudofrankia asymbiotica</name>
    <dbReference type="NCBI Taxonomy" id="1834516"/>
    <lineage>
        <taxon>Bacteria</taxon>
        <taxon>Bacillati</taxon>
        <taxon>Actinomycetota</taxon>
        <taxon>Actinomycetes</taxon>
        <taxon>Frankiales</taxon>
        <taxon>Frankiaceae</taxon>
        <taxon>Pseudofrankia</taxon>
    </lineage>
</organism>
<keyword evidence="1" id="KW-0805">Transcription regulation</keyword>
<gene>
    <name evidence="5" type="ORF">BL253_37490</name>
</gene>
<dbReference type="EMBL" id="MOMC01000137">
    <property type="protein sequence ID" value="ONH21880.1"/>
    <property type="molecule type" value="Genomic_DNA"/>
</dbReference>
<dbReference type="STRING" id="1834516.BL253_37490"/>
<protein>
    <recommendedName>
        <fullName evidence="4">HTH luxR-type domain-containing protein</fullName>
    </recommendedName>
</protein>
<dbReference type="PROSITE" id="PS00622">
    <property type="entry name" value="HTH_LUXR_1"/>
    <property type="match status" value="1"/>
</dbReference>